<dbReference type="Proteomes" id="UP000270094">
    <property type="component" value="Unassembled WGS sequence"/>
</dbReference>
<organism evidence="1 2">
    <name type="scientific">Strongylus vulgaris</name>
    <name type="common">Blood worm</name>
    <dbReference type="NCBI Taxonomy" id="40348"/>
    <lineage>
        <taxon>Eukaryota</taxon>
        <taxon>Metazoa</taxon>
        <taxon>Ecdysozoa</taxon>
        <taxon>Nematoda</taxon>
        <taxon>Chromadorea</taxon>
        <taxon>Rhabditida</taxon>
        <taxon>Rhabditina</taxon>
        <taxon>Rhabditomorpha</taxon>
        <taxon>Strongyloidea</taxon>
        <taxon>Strongylidae</taxon>
        <taxon>Strongylus</taxon>
    </lineage>
</organism>
<name>A0A3P7JU16_STRVU</name>
<reference evidence="1 2" key="1">
    <citation type="submission" date="2018-11" db="EMBL/GenBank/DDBJ databases">
        <authorList>
            <consortium name="Pathogen Informatics"/>
        </authorList>
    </citation>
    <scope>NUCLEOTIDE SEQUENCE [LARGE SCALE GENOMIC DNA]</scope>
</reference>
<evidence type="ECO:0000313" key="2">
    <source>
        <dbReference type="Proteomes" id="UP000270094"/>
    </source>
</evidence>
<protein>
    <submittedName>
        <fullName evidence="1">Uncharacterized protein</fullName>
    </submittedName>
</protein>
<sequence>MEWGTKEPNRNLWSSRLCRRYAPKSQMFYKSQSISAYSSFYGRVVPESQLCPGRIPGRKGYDATCDVIQAKSVSLEL</sequence>
<gene>
    <name evidence="1" type="ORF">SVUK_LOCUS19541</name>
</gene>
<accession>A0A3P7JU16</accession>
<keyword evidence="2" id="KW-1185">Reference proteome</keyword>
<evidence type="ECO:0000313" key="1">
    <source>
        <dbReference type="EMBL" id="VDM84543.1"/>
    </source>
</evidence>
<dbReference type="EMBL" id="UYYB01130940">
    <property type="protein sequence ID" value="VDM84543.1"/>
    <property type="molecule type" value="Genomic_DNA"/>
</dbReference>
<dbReference type="AlphaFoldDB" id="A0A3P7JU16"/>
<proteinExistence type="predicted"/>